<keyword evidence="1" id="KW-1133">Transmembrane helix</keyword>
<gene>
    <name evidence="2" type="primary">pLP28_3</name>
</gene>
<keyword evidence="1" id="KW-0812">Transmembrane</keyword>
<feature type="transmembrane region" description="Helical" evidence="1">
    <location>
        <begin position="33"/>
        <end position="52"/>
    </location>
</feature>
<feature type="transmembrane region" description="Helical" evidence="1">
    <location>
        <begin position="88"/>
        <end position="110"/>
    </location>
</feature>
<geneLocation type="plasmid" evidence="2">
    <name>pLP28</name>
</geneLocation>
<accession>A0A1B4Z3N2</accession>
<dbReference type="AlphaFoldDB" id="A0A1B4Z3N2"/>
<name>A0A1B4Z3N2_PEDPE</name>
<sequence>MKHLFFLFMNNPLVRDYQSFLQNIFDHVNLGELFFSIVLLVVITYMILFAIIRKGYVPESRRHSTLRTFLYCMLISFGFTFPAHLLTILGAVFFFGIIFAMLFGLASSFLGDFFIEGSKWLVGSNGIFRDKKTGELYTKSFWGNWKKL</sequence>
<keyword evidence="1" id="KW-0472">Membrane</keyword>
<reference evidence="2" key="1">
    <citation type="submission" date="2015-08" db="EMBL/GenBank/DDBJ databases">
        <title>Genome sequence of Pediococcus pentosaceus LP28.</title>
        <authorList>
            <person name="Yasutake T."/>
            <person name="Kumagai T."/>
            <person name="Noda M."/>
            <person name="Inoue A."/>
            <person name="Matoba Y."/>
            <person name="Sugiyama M."/>
        </authorList>
    </citation>
    <scope>NUCLEOTIDE SEQUENCE</scope>
    <source>
        <strain evidence="2">LP28</strain>
        <plasmid evidence="2">pLP28</plasmid>
    </source>
</reference>
<organism evidence="2">
    <name type="scientific">Pediococcus pentosaceus</name>
    <dbReference type="NCBI Taxonomy" id="1255"/>
    <lineage>
        <taxon>Bacteria</taxon>
        <taxon>Bacillati</taxon>
        <taxon>Bacillota</taxon>
        <taxon>Bacilli</taxon>
        <taxon>Lactobacillales</taxon>
        <taxon>Lactobacillaceae</taxon>
        <taxon>Pediococcus</taxon>
    </lineage>
</organism>
<dbReference type="EMBL" id="LC075345">
    <property type="protein sequence ID" value="BAV54016.1"/>
    <property type="molecule type" value="Genomic_DNA"/>
</dbReference>
<proteinExistence type="predicted"/>
<feature type="transmembrane region" description="Helical" evidence="1">
    <location>
        <begin position="64"/>
        <end position="82"/>
    </location>
</feature>
<keyword evidence="2" id="KW-0614">Plasmid</keyword>
<evidence type="ECO:0000313" key="2">
    <source>
        <dbReference type="EMBL" id="BAV54016.1"/>
    </source>
</evidence>
<protein>
    <submittedName>
        <fullName evidence="2">Uncharacterized protein</fullName>
    </submittedName>
</protein>
<evidence type="ECO:0000256" key="1">
    <source>
        <dbReference type="SAM" id="Phobius"/>
    </source>
</evidence>